<dbReference type="PANTHER" id="PTHR47637">
    <property type="entry name" value="CHAPERONE SURA"/>
    <property type="match status" value="1"/>
</dbReference>
<dbReference type="eggNOG" id="COG0760">
    <property type="taxonomic scope" value="Bacteria"/>
</dbReference>
<dbReference type="Pfam" id="PF13145">
    <property type="entry name" value="Rotamase_2"/>
    <property type="match status" value="1"/>
</dbReference>
<evidence type="ECO:0000256" key="2">
    <source>
        <dbReference type="SAM" id="MobiDB-lite"/>
    </source>
</evidence>
<evidence type="ECO:0000313" key="5">
    <source>
        <dbReference type="EMBL" id="EGJ51044.1"/>
    </source>
</evidence>
<feature type="domain" description="PpiC" evidence="4">
    <location>
        <begin position="155"/>
        <end position="267"/>
    </location>
</feature>
<sequence precursor="true">MLRATRLLMALLASIIVTACSSDRSEPGVIAMVNGRPIHLNQLEYKYDIMYLDSTDDLNPTVNQLRTDYGTILSDLIIQELIIQELADRGLEVTDEELNKAEDSVRKDYPEGAFEEILVEEYIDISFWRKEFKARISIEKFLQQVLRPSIKIDYTEADSYYRSHLSDFYLPSRLKFLIITGPSRELVLKATQLFSKGEAAADIAAKLKEVEVRQLRMREDRLPASWLNALANLEPGEASSVLTEESKFHRLILVERSPAKVLDPTQAYPLVEQVLLDQKMRDAFNAWLARKLEVATITISKHLLEQVEDEQDDQPSQDEGEFMGEPLEADAEMPAEAPIVGEEQEYPDQMVPDQIPADEDDDLESIPVPAKNGS</sequence>
<reference evidence="5 6" key="1">
    <citation type="journal article" date="2011" name="J. Bacteriol.">
        <title>Genome sequence of the mercury-methylating and pleomorphic Desulfovibrio africanus Strain Walvis Bay.</title>
        <authorList>
            <person name="Brown S.D."/>
            <person name="Wall J.D."/>
            <person name="Kucken A.M."/>
            <person name="Gilmour C.C."/>
            <person name="Podar M."/>
            <person name="Brandt C.C."/>
            <person name="Teshima H."/>
            <person name="Detter J.C."/>
            <person name="Han C.S."/>
            <person name="Land M.L."/>
            <person name="Lucas S."/>
            <person name="Han J."/>
            <person name="Pennacchio L."/>
            <person name="Nolan M."/>
            <person name="Pitluck S."/>
            <person name="Woyke T."/>
            <person name="Goodwin L."/>
            <person name="Palumbo A.V."/>
            <person name="Elias D.A."/>
        </authorList>
    </citation>
    <scope>NUCLEOTIDE SEQUENCE [LARGE SCALE GENOMIC DNA]</scope>
    <source>
        <strain evidence="5 6">Walvis Bay</strain>
    </source>
</reference>
<feature type="signal peptide" evidence="3">
    <location>
        <begin position="1"/>
        <end position="19"/>
    </location>
</feature>
<dbReference type="Proteomes" id="UP000007844">
    <property type="component" value="Chromosome"/>
</dbReference>
<dbReference type="InterPro" id="IPR046357">
    <property type="entry name" value="PPIase_dom_sf"/>
</dbReference>
<dbReference type="Gene3D" id="1.10.4030.10">
    <property type="entry name" value="Porin chaperone SurA, peptide-binding domain"/>
    <property type="match status" value="1"/>
</dbReference>
<gene>
    <name evidence="5" type="ORF">Desaf_2729</name>
</gene>
<dbReference type="AlphaFoldDB" id="F3Z0W6"/>
<evidence type="ECO:0000256" key="3">
    <source>
        <dbReference type="SAM" id="SignalP"/>
    </source>
</evidence>
<proteinExistence type="predicted"/>
<dbReference type="Pfam" id="PF13624">
    <property type="entry name" value="SurA_N_3"/>
    <property type="match status" value="1"/>
</dbReference>
<dbReference type="Gene3D" id="3.10.50.40">
    <property type="match status" value="1"/>
</dbReference>
<feature type="region of interest" description="Disordered" evidence="2">
    <location>
        <begin position="305"/>
        <end position="374"/>
    </location>
</feature>
<dbReference type="SUPFAM" id="SSF109998">
    <property type="entry name" value="Triger factor/SurA peptide-binding domain-like"/>
    <property type="match status" value="1"/>
</dbReference>
<dbReference type="KEGG" id="daf:Desaf_2729"/>
<name>F3Z0W6_DESAF</name>
<dbReference type="RefSeq" id="WP_014260725.1">
    <property type="nucleotide sequence ID" value="NC_016629.1"/>
</dbReference>
<dbReference type="InterPro" id="IPR027304">
    <property type="entry name" value="Trigger_fact/SurA_dom_sf"/>
</dbReference>
<dbReference type="EMBL" id="CP003221">
    <property type="protein sequence ID" value="EGJ51044.1"/>
    <property type="molecule type" value="Genomic_DNA"/>
</dbReference>
<evidence type="ECO:0000256" key="1">
    <source>
        <dbReference type="ARBA" id="ARBA00022729"/>
    </source>
</evidence>
<dbReference type="PROSITE" id="PS51257">
    <property type="entry name" value="PROKAR_LIPOPROTEIN"/>
    <property type="match status" value="1"/>
</dbReference>
<organism evidence="5 6">
    <name type="scientific">Desulfocurvibacter africanus subsp. africanus str. Walvis Bay</name>
    <dbReference type="NCBI Taxonomy" id="690850"/>
    <lineage>
        <taxon>Bacteria</taxon>
        <taxon>Pseudomonadati</taxon>
        <taxon>Thermodesulfobacteriota</taxon>
        <taxon>Desulfovibrionia</taxon>
        <taxon>Desulfovibrionales</taxon>
        <taxon>Desulfovibrionaceae</taxon>
        <taxon>Desulfocurvibacter</taxon>
    </lineage>
</organism>
<evidence type="ECO:0000313" key="6">
    <source>
        <dbReference type="Proteomes" id="UP000007844"/>
    </source>
</evidence>
<feature type="chain" id="PRO_5003308024" description="PpiC domain-containing protein" evidence="3">
    <location>
        <begin position="20"/>
        <end position="374"/>
    </location>
</feature>
<protein>
    <recommendedName>
        <fullName evidence="4">PpiC domain-containing protein</fullName>
    </recommendedName>
</protein>
<evidence type="ECO:0000259" key="4">
    <source>
        <dbReference type="Pfam" id="PF13145"/>
    </source>
</evidence>
<dbReference type="STRING" id="690850.Desaf_2729"/>
<dbReference type="InterPro" id="IPR000297">
    <property type="entry name" value="PPIase_PpiC"/>
</dbReference>
<feature type="compositionally biased region" description="Acidic residues" evidence="2">
    <location>
        <begin position="306"/>
        <end position="333"/>
    </location>
</feature>
<accession>F3Z0W6</accession>
<dbReference type="GO" id="GO:0003755">
    <property type="term" value="F:peptidyl-prolyl cis-trans isomerase activity"/>
    <property type="evidence" value="ECO:0007669"/>
    <property type="project" value="InterPro"/>
</dbReference>
<keyword evidence="6" id="KW-1185">Reference proteome</keyword>
<dbReference type="InterPro" id="IPR050280">
    <property type="entry name" value="OMP_Chaperone_SurA"/>
</dbReference>
<dbReference type="HOGENOM" id="CLU_054924_0_0_7"/>
<keyword evidence="1 3" id="KW-0732">Signal</keyword>
<dbReference type="PANTHER" id="PTHR47637:SF1">
    <property type="entry name" value="CHAPERONE SURA"/>
    <property type="match status" value="1"/>
</dbReference>